<dbReference type="AlphaFoldDB" id="A0A5C5BFL8"/>
<organism evidence="2 3">
    <name type="scientific">Miniimonas arenae</name>
    <dbReference type="NCBI Taxonomy" id="676201"/>
    <lineage>
        <taxon>Bacteria</taxon>
        <taxon>Bacillati</taxon>
        <taxon>Actinomycetota</taxon>
        <taxon>Actinomycetes</taxon>
        <taxon>Micrococcales</taxon>
        <taxon>Beutenbergiaceae</taxon>
        <taxon>Miniimonas</taxon>
    </lineage>
</organism>
<name>A0A5C5BFL8_9MICO</name>
<dbReference type="OrthoDB" id="3217020at2"/>
<gene>
    <name evidence="2" type="ORF">FH969_04740</name>
</gene>
<feature type="transmembrane region" description="Helical" evidence="1">
    <location>
        <begin position="19"/>
        <end position="37"/>
    </location>
</feature>
<keyword evidence="3" id="KW-1185">Reference proteome</keyword>
<keyword evidence="1" id="KW-0812">Transmembrane</keyword>
<proteinExistence type="predicted"/>
<protein>
    <submittedName>
        <fullName evidence="2">DUF3093 domain-containing protein</fullName>
    </submittedName>
</protein>
<evidence type="ECO:0000313" key="3">
    <source>
        <dbReference type="Proteomes" id="UP000313849"/>
    </source>
</evidence>
<dbReference type="EMBL" id="VENP01000011">
    <property type="protein sequence ID" value="TNU76097.1"/>
    <property type="molecule type" value="Genomic_DNA"/>
</dbReference>
<keyword evidence="1" id="KW-0472">Membrane</keyword>
<accession>A0A5C5BFL8</accession>
<dbReference type="RefSeq" id="WP_139986315.1">
    <property type="nucleotide sequence ID" value="NZ_VENP01000011.1"/>
</dbReference>
<evidence type="ECO:0000256" key="1">
    <source>
        <dbReference type="SAM" id="Phobius"/>
    </source>
</evidence>
<evidence type="ECO:0000313" key="2">
    <source>
        <dbReference type="EMBL" id="TNU76097.1"/>
    </source>
</evidence>
<sequence length="159" mass="16939">MPPAVESADVFVERQWPSAGAWVLAPFGGLLAGLVVFPLSEVTALATAIVVTATIVLLLARTADRVSVSDGTDPGLRAGRAFLDAWHIGEVRALDAEATRHVLGPGADARAYLAHRGWIRTAVQVEVRDDADPTPYWVVSSRRADELARALQAIRPPVA</sequence>
<keyword evidence="1" id="KW-1133">Transmembrane helix</keyword>
<dbReference type="Pfam" id="PF11292">
    <property type="entry name" value="DUF3093"/>
    <property type="match status" value="1"/>
</dbReference>
<reference evidence="2 3" key="1">
    <citation type="submission" date="2019-06" db="EMBL/GenBank/DDBJ databases">
        <title>Draft genome sequence of Miniimonas arenae KCTC 19750T isolated from sea sand.</title>
        <authorList>
            <person name="Park S.-J."/>
        </authorList>
    </citation>
    <scope>NUCLEOTIDE SEQUENCE [LARGE SCALE GENOMIC DNA]</scope>
    <source>
        <strain evidence="2 3">KCTC 19750</strain>
    </source>
</reference>
<dbReference type="InterPro" id="IPR021443">
    <property type="entry name" value="DUF3093"/>
</dbReference>
<feature type="transmembrane region" description="Helical" evidence="1">
    <location>
        <begin position="43"/>
        <end position="60"/>
    </location>
</feature>
<dbReference type="Proteomes" id="UP000313849">
    <property type="component" value="Unassembled WGS sequence"/>
</dbReference>
<comment type="caution">
    <text evidence="2">The sequence shown here is derived from an EMBL/GenBank/DDBJ whole genome shotgun (WGS) entry which is preliminary data.</text>
</comment>